<dbReference type="OrthoDB" id="6475625at2759"/>
<reference evidence="6" key="1">
    <citation type="submission" date="2025-08" db="UniProtKB">
        <authorList>
            <consortium name="RefSeq"/>
        </authorList>
    </citation>
    <scope>IDENTIFICATION</scope>
    <source>
        <tissue evidence="6">Gonads</tissue>
    </source>
</reference>
<dbReference type="PROSITE" id="PS00022">
    <property type="entry name" value="EGF_1"/>
    <property type="match status" value="1"/>
</dbReference>
<protein>
    <submittedName>
        <fullName evidence="6">Uncharacterized protein LOC106162175</fullName>
    </submittedName>
</protein>
<dbReference type="PANTHER" id="PTHR31331:SF1">
    <property type="entry name" value="CYSTEINE RICH SECRETORY PROTEIN LCCL DOMAIN CONTAINING 2"/>
    <property type="match status" value="1"/>
</dbReference>
<dbReference type="PROSITE" id="PS50820">
    <property type="entry name" value="LCCL"/>
    <property type="match status" value="1"/>
</dbReference>
<evidence type="ECO:0000313" key="5">
    <source>
        <dbReference type="Proteomes" id="UP000085678"/>
    </source>
</evidence>
<dbReference type="AlphaFoldDB" id="A0A1S3I971"/>
<accession>A0A1S3I971</accession>
<feature type="disulfide bond" evidence="1">
    <location>
        <begin position="133"/>
        <end position="142"/>
    </location>
</feature>
<dbReference type="FunFam" id="2.10.25.10:FF:000699">
    <property type="entry name" value="Uncharacterized protein, isoform C"/>
    <property type="match status" value="1"/>
</dbReference>
<dbReference type="GeneID" id="106162175"/>
<keyword evidence="1" id="KW-1015">Disulfide bond</keyword>
<dbReference type="InterPro" id="IPR051957">
    <property type="entry name" value="CRISP-LCCL_domain"/>
</dbReference>
<evidence type="ECO:0000256" key="1">
    <source>
        <dbReference type="PROSITE-ProRule" id="PRU00076"/>
    </source>
</evidence>
<feature type="chain" id="PRO_5010182600" evidence="2">
    <location>
        <begin position="22"/>
        <end position="245"/>
    </location>
</feature>
<organism evidence="5 6">
    <name type="scientific">Lingula anatina</name>
    <name type="common">Brachiopod</name>
    <name type="synonym">Lingula unguis</name>
    <dbReference type="NCBI Taxonomy" id="7574"/>
    <lineage>
        <taxon>Eukaryota</taxon>
        <taxon>Metazoa</taxon>
        <taxon>Spiralia</taxon>
        <taxon>Lophotrochozoa</taxon>
        <taxon>Brachiopoda</taxon>
        <taxon>Linguliformea</taxon>
        <taxon>Lingulata</taxon>
        <taxon>Lingulida</taxon>
        <taxon>Linguloidea</taxon>
        <taxon>Lingulidae</taxon>
        <taxon>Lingula</taxon>
    </lineage>
</organism>
<dbReference type="InterPro" id="IPR000742">
    <property type="entry name" value="EGF"/>
</dbReference>
<dbReference type="SMART" id="SM00603">
    <property type="entry name" value="LCCL"/>
    <property type="match status" value="1"/>
</dbReference>
<dbReference type="Gene3D" id="2.10.25.10">
    <property type="entry name" value="Laminin"/>
    <property type="match status" value="1"/>
</dbReference>
<dbReference type="KEGG" id="lak:106162175"/>
<dbReference type="InParanoid" id="A0A1S3I971"/>
<dbReference type="Pfam" id="PF03815">
    <property type="entry name" value="LCCL"/>
    <property type="match status" value="1"/>
</dbReference>
<dbReference type="Gene3D" id="2.170.130.20">
    <property type="entry name" value="LCCL-like domain"/>
    <property type="match status" value="1"/>
</dbReference>
<sequence>MNLRVFCVLIMVYILSAVIHGETSSPEYISQMQLLYRTNLQIEYVERAMRRHCPALIVELGSLGVPLSLLRKRRTAMDLDQVRLNVELAKHVLSTLKLKYLSPGCQNSSCSNSVCQNGGSCIRGPGFNVSCACPTGYTGKKCEIRAASVTCTATWLSACKGTYGTGRCSFTCPIGCINSGTVWGTGIYTGDSRLCRAAIHDGRLPSTGGVATVIGLGAIKAYTGTTLNGVTTTSFGSYGTSFRFV</sequence>
<gene>
    <name evidence="6" type="primary">LOC106162175</name>
</gene>
<dbReference type="InterPro" id="IPR004043">
    <property type="entry name" value="LCCL"/>
</dbReference>
<dbReference type="SUPFAM" id="SSF57196">
    <property type="entry name" value="EGF/Laminin"/>
    <property type="match status" value="1"/>
</dbReference>
<keyword evidence="1" id="KW-0245">EGF-like domain</keyword>
<dbReference type="PANTHER" id="PTHR31331">
    <property type="entry name" value="LCCL DOMAIN PROTEIN (AFU_ORTHOLOGUE AFUA_5G08630)"/>
    <property type="match status" value="1"/>
</dbReference>
<evidence type="ECO:0000259" key="3">
    <source>
        <dbReference type="PROSITE" id="PS50026"/>
    </source>
</evidence>
<dbReference type="CDD" id="cd00054">
    <property type="entry name" value="EGF_CA"/>
    <property type="match status" value="1"/>
</dbReference>
<dbReference type="PROSITE" id="PS01186">
    <property type="entry name" value="EGF_2"/>
    <property type="match status" value="1"/>
</dbReference>
<dbReference type="Proteomes" id="UP000085678">
    <property type="component" value="Unplaced"/>
</dbReference>
<evidence type="ECO:0000259" key="4">
    <source>
        <dbReference type="PROSITE" id="PS50820"/>
    </source>
</evidence>
<evidence type="ECO:0000313" key="6">
    <source>
        <dbReference type="RefSeq" id="XP_013394810.1"/>
    </source>
</evidence>
<dbReference type="SUPFAM" id="SSF69848">
    <property type="entry name" value="LCCL domain"/>
    <property type="match status" value="1"/>
</dbReference>
<dbReference type="InterPro" id="IPR036609">
    <property type="entry name" value="LCCL_sf"/>
</dbReference>
<dbReference type="Pfam" id="PF00008">
    <property type="entry name" value="EGF"/>
    <property type="match status" value="1"/>
</dbReference>
<evidence type="ECO:0000256" key="2">
    <source>
        <dbReference type="SAM" id="SignalP"/>
    </source>
</evidence>
<proteinExistence type="predicted"/>
<feature type="domain" description="EGF-like" evidence="3">
    <location>
        <begin position="106"/>
        <end position="143"/>
    </location>
</feature>
<comment type="caution">
    <text evidence="1">Lacks conserved residue(s) required for the propagation of feature annotation.</text>
</comment>
<dbReference type="SMART" id="SM00181">
    <property type="entry name" value="EGF"/>
    <property type="match status" value="1"/>
</dbReference>
<dbReference type="RefSeq" id="XP_013394810.1">
    <property type="nucleotide sequence ID" value="XM_013539356.1"/>
</dbReference>
<dbReference type="PROSITE" id="PS50026">
    <property type="entry name" value="EGF_3"/>
    <property type="match status" value="1"/>
</dbReference>
<feature type="signal peptide" evidence="2">
    <location>
        <begin position="1"/>
        <end position="21"/>
    </location>
</feature>
<name>A0A1S3I971_LINAN</name>
<keyword evidence="2" id="KW-0732">Signal</keyword>
<feature type="domain" description="LCCL" evidence="4">
    <location>
        <begin position="145"/>
        <end position="242"/>
    </location>
</feature>
<keyword evidence="5" id="KW-1185">Reference proteome</keyword>